<dbReference type="Pfam" id="PF00702">
    <property type="entry name" value="Hydrolase"/>
    <property type="match status" value="1"/>
</dbReference>
<dbReference type="PANTHER" id="PTHR43520">
    <property type="entry name" value="ATP7, ISOFORM B"/>
    <property type="match status" value="1"/>
</dbReference>
<dbReference type="GO" id="GO:0005886">
    <property type="term" value="C:plasma membrane"/>
    <property type="evidence" value="ECO:0007669"/>
    <property type="project" value="UniProtKB-SubCell"/>
</dbReference>
<dbReference type="Gene3D" id="3.40.50.1000">
    <property type="entry name" value="HAD superfamily/HAD-like"/>
    <property type="match status" value="1"/>
</dbReference>
<evidence type="ECO:0000313" key="17">
    <source>
        <dbReference type="EMBL" id="PZQ49715.1"/>
    </source>
</evidence>
<dbReference type="InterPro" id="IPR006121">
    <property type="entry name" value="HMA_dom"/>
</dbReference>
<evidence type="ECO:0000256" key="8">
    <source>
        <dbReference type="ARBA" id="ARBA00022741"/>
    </source>
</evidence>
<dbReference type="InterPro" id="IPR017969">
    <property type="entry name" value="Heavy-metal-associated_CS"/>
</dbReference>
<dbReference type="NCBIfam" id="TIGR01494">
    <property type="entry name" value="ATPase_P-type"/>
    <property type="match status" value="2"/>
</dbReference>
<evidence type="ECO:0000313" key="18">
    <source>
        <dbReference type="Proteomes" id="UP000249185"/>
    </source>
</evidence>
<dbReference type="SUPFAM" id="SSF56784">
    <property type="entry name" value="HAD-like"/>
    <property type="match status" value="1"/>
</dbReference>
<dbReference type="Gene3D" id="2.70.150.10">
    <property type="entry name" value="Calcium-transporting ATPase, cytoplasmic transduction domain A"/>
    <property type="match status" value="1"/>
</dbReference>
<dbReference type="InterPro" id="IPR023214">
    <property type="entry name" value="HAD_sf"/>
</dbReference>
<evidence type="ECO:0000256" key="15">
    <source>
        <dbReference type="RuleBase" id="RU362081"/>
    </source>
</evidence>
<evidence type="ECO:0000256" key="14">
    <source>
        <dbReference type="ARBA" id="ARBA00023136"/>
    </source>
</evidence>
<feature type="transmembrane region" description="Helical" evidence="15">
    <location>
        <begin position="212"/>
        <end position="230"/>
    </location>
</feature>
<dbReference type="InterPro" id="IPR027256">
    <property type="entry name" value="P-typ_ATPase_IB"/>
</dbReference>
<accession>A0A2W5NG19</accession>
<dbReference type="GO" id="GO:0016887">
    <property type="term" value="F:ATP hydrolysis activity"/>
    <property type="evidence" value="ECO:0007669"/>
    <property type="project" value="InterPro"/>
</dbReference>
<keyword evidence="4 15" id="KW-1003">Cell membrane</keyword>
<evidence type="ECO:0000256" key="2">
    <source>
        <dbReference type="ARBA" id="ARBA00006024"/>
    </source>
</evidence>
<protein>
    <submittedName>
        <fullName evidence="17">Cadmium-translocating P-type ATPase</fullName>
    </submittedName>
</protein>
<dbReference type="InterPro" id="IPR036163">
    <property type="entry name" value="HMA_dom_sf"/>
</dbReference>
<keyword evidence="14 15" id="KW-0472">Membrane</keyword>
<feature type="transmembrane region" description="Helical" evidence="15">
    <location>
        <begin position="153"/>
        <end position="175"/>
    </location>
</feature>
<dbReference type="Gene3D" id="3.30.70.100">
    <property type="match status" value="1"/>
</dbReference>
<feature type="domain" description="HMA" evidence="16">
    <location>
        <begin position="33"/>
        <end position="99"/>
    </location>
</feature>
<dbReference type="InterPro" id="IPR018303">
    <property type="entry name" value="ATPase_P-typ_P_site"/>
</dbReference>
<keyword evidence="7 15" id="KW-0479">Metal-binding</keyword>
<dbReference type="InterPro" id="IPR059000">
    <property type="entry name" value="ATPase_P-type_domA"/>
</dbReference>
<feature type="transmembrane region" description="Helical" evidence="15">
    <location>
        <begin position="187"/>
        <end position="206"/>
    </location>
</feature>
<gene>
    <name evidence="17" type="primary">cadA</name>
    <name evidence="17" type="ORF">DI556_09595</name>
</gene>
<dbReference type="GO" id="GO:0005507">
    <property type="term" value="F:copper ion binding"/>
    <property type="evidence" value="ECO:0007669"/>
    <property type="project" value="TreeGrafter"/>
</dbReference>
<comment type="similarity">
    <text evidence="2 15">Belongs to the cation transport ATPase (P-type) (TC 3.A.3) family. Type IB subfamily.</text>
</comment>
<dbReference type="InterPro" id="IPR023298">
    <property type="entry name" value="ATPase_P-typ_TM_dom_sf"/>
</dbReference>
<dbReference type="NCBIfam" id="TIGR01525">
    <property type="entry name" value="ATPase-IB_hvy"/>
    <property type="match status" value="1"/>
</dbReference>
<evidence type="ECO:0000256" key="7">
    <source>
        <dbReference type="ARBA" id="ARBA00022723"/>
    </source>
</evidence>
<dbReference type="SUPFAM" id="SSF55008">
    <property type="entry name" value="HMA, heavy metal-associated domain"/>
    <property type="match status" value="1"/>
</dbReference>
<keyword evidence="9 15" id="KW-0067">ATP-binding</keyword>
<dbReference type="Pfam" id="PF00122">
    <property type="entry name" value="E1-E2_ATPase"/>
    <property type="match status" value="1"/>
</dbReference>
<dbReference type="InterPro" id="IPR008250">
    <property type="entry name" value="ATPase_P-typ_transduc_dom_A_sf"/>
</dbReference>
<feature type="transmembrane region" description="Helical" evidence="15">
    <location>
        <begin position="118"/>
        <end position="141"/>
    </location>
</feature>
<evidence type="ECO:0000256" key="12">
    <source>
        <dbReference type="ARBA" id="ARBA00022989"/>
    </source>
</evidence>
<dbReference type="NCBIfam" id="TIGR01511">
    <property type="entry name" value="ATPase-IB1_Cu"/>
    <property type="match status" value="1"/>
</dbReference>
<dbReference type="InterPro" id="IPR001757">
    <property type="entry name" value="P_typ_ATPase"/>
</dbReference>
<dbReference type="InterPro" id="IPR023299">
    <property type="entry name" value="ATPase_P-typ_cyto_dom_N"/>
</dbReference>
<dbReference type="NCBIfam" id="TIGR01512">
    <property type="entry name" value="ATPase-IB2_Cd"/>
    <property type="match status" value="1"/>
</dbReference>
<comment type="caution">
    <text evidence="17">The sequence shown here is derived from an EMBL/GenBank/DDBJ whole genome shotgun (WGS) entry which is preliminary data.</text>
</comment>
<evidence type="ECO:0000256" key="10">
    <source>
        <dbReference type="ARBA" id="ARBA00022842"/>
    </source>
</evidence>
<organism evidence="17 18">
    <name type="scientific">Rhodovulum sulfidophilum</name>
    <name type="common">Rhodobacter sulfidophilus</name>
    <dbReference type="NCBI Taxonomy" id="35806"/>
    <lineage>
        <taxon>Bacteria</taxon>
        <taxon>Pseudomonadati</taxon>
        <taxon>Pseudomonadota</taxon>
        <taxon>Alphaproteobacteria</taxon>
        <taxon>Rhodobacterales</taxon>
        <taxon>Paracoccaceae</taxon>
        <taxon>Rhodovulum</taxon>
    </lineage>
</organism>
<dbReference type="GO" id="GO:0043682">
    <property type="term" value="F:P-type divalent copper transporter activity"/>
    <property type="evidence" value="ECO:0007669"/>
    <property type="project" value="TreeGrafter"/>
</dbReference>
<dbReference type="PANTHER" id="PTHR43520:SF5">
    <property type="entry name" value="CATION-TRANSPORTING P-TYPE ATPASE-RELATED"/>
    <property type="match status" value="1"/>
</dbReference>
<evidence type="ECO:0000256" key="1">
    <source>
        <dbReference type="ARBA" id="ARBA00004651"/>
    </source>
</evidence>
<keyword evidence="8 15" id="KW-0547">Nucleotide-binding</keyword>
<dbReference type="CDD" id="cd00371">
    <property type="entry name" value="HMA"/>
    <property type="match status" value="1"/>
</dbReference>
<dbReference type="EMBL" id="QFPW01000006">
    <property type="protein sequence ID" value="PZQ49715.1"/>
    <property type="molecule type" value="Genomic_DNA"/>
</dbReference>
<evidence type="ECO:0000256" key="6">
    <source>
        <dbReference type="ARBA" id="ARBA00022692"/>
    </source>
</evidence>
<name>A0A2W5NG19_RHOSU</name>
<comment type="subcellular location">
    <subcellularLocation>
        <location evidence="1">Cell membrane</location>
        <topology evidence="1">Multi-pass membrane protein</topology>
    </subcellularLocation>
</comment>
<proteinExistence type="inferred from homology"/>
<dbReference type="AlphaFoldDB" id="A0A2W5NG19"/>
<evidence type="ECO:0000256" key="9">
    <source>
        <dbReference type="ARBA" id="ARBA00022840"/>
    </source>
</evidence>
<keyword evidence="5" id="KW-0597">Phosphoprotein</keyword>
<keyword evidence="13" id="KW-0406">Ion transport</keyword>
<evidence type="ECO:0000256" key="3">
    <source>
        <dbReference type="ARBA" id="ARBA00022448"/>
    </source>
</evidence>
<evidence type="ECO:0000256" key="5">
    <source>
        <dbReference type="ARBA" id="ARBA00022553"/>
    </source>
</evidence>
<dbReference type="PROSITE" id="PS00154">
    <property type="entry name" value="ATPASE_E1_E2"/>
    <property type="match status" value="1"/>
</dbReference>
<evidence type="ECO:0000256" key="13">
    <source>
        <dbReference type="ARBA" id="ARBA00023065"/>
    </source>
</evidence>
<dbReference type="PROSITE" id="PS01047">
    <property type="entry name" value="HMA_1"/>
    <property type="match status" value="1"/>
</dbReference>
<keyword evidence="10" id="KW-0460">Magnesium</keyword>
<dbReference type="GO" id="GO:0055070">
    <property type="term" value="P:copper ion homeostasis"/>
    <property type="evidence" value="ECO:0007669"/>
    <property type="project" value="TreeGrafter"/>
</dbReference>
<dbReference type="PROSITE" id="PS50846">
    <property type="entry name" value="HMA_2"/>
    <property type="match status" value="1"/>
</dbReference>
<keyword evidence="11" id="KW-1278">Translocase</keyword>
<reference evidence="17 18" key="1">
    <citation type="submission" date="2017-08" db="EMBL/GenBank/DDBJ databases">
        <title>Infants hospitalized years apart are colonized by the same room-sourced microbial strains.</title>
        <authorList>
            <person name="Brooks B."/>
            <person name="Olm M.R."/>
            <person name="Firek B.A."/>
            <person name="Baker R."/>
            <person name="Thomas B.C."/>
            <person name="Morowitz M.J."/>
            <person name="Banfield J.F."/>
        </authorList>
    </citation>
    <scope>NUCLEOTIDE SEQUENCE [LARGE SCALE GENOMIC DNA]</scope>
    <source>
        <strain evidence="17">S2_005_002_R2_34</strain>
    </source>
</reference>
<keyword evidence="6 15" id="KW-0812">Transmembrane</keyword>
<keyword evidence="3" id="KW-0813">Transport</keyword>
<dbReference type="GO" id="GO:0005524">
    <property type="term" value="F:ATP binding"/>
    <property type="evidence" value="ECO:0007669"/>
    <property type="project" value="UniProtKB-UniRule"/>
</dbReference>
<dbReference type="Gene3D" id="3.40.1110.10">
    <property type="entry name" value="Calcium-transporting ATPase, cytoplasmic domain N"/>
    <property type="match status" value="1"/>
</dbReference>
<evidence type="ECO:0000256" key="11">
    <source>
        <dbReference type="ARBA" id="ARBA00022967"/>
    </source>
</evidence>
<dbReference type="PRINTS" id="PR00119">
    <property type="entry name" value="CATATPASE"/>
</dbReference>
<evidence type="ECO:0000259" key="16">
    <source>
        <dbReference type="PROSITE" id="PS50846"/>
    </source>
</evidence>
<keyword evidence="12 15" id="KW-1133">Transmembrane helix</keyword>
<dbReference type="Proteomes" id="UP000249185">
    <property type="component" value="Unassembled WGS sequence"/>
</dbReference>
<sequence length="736" mass="76114">MADVALAMACPACAAAPDAQAIAASAPPAEATRRVELSLPEIHCAACISGVETTLLSDPGVAAARVNLTRKRVSATVADAPDAEERLIALLRARGFAARPLDGARLAGTREDPEGRDLLARIGVAGFASMNVMLLSVAVWSGATDATRDLMHWLSALITVPAVAFAAMPFFRSAARALAARRTNMDVPISTAILLALAVSLSETLLSGHQAFFEAAIMLTFFLLVGRYLAHAARLSARSAAAELAALEVSRADRVTDAGAIERVPVETLRAGDILAVAPGGRVPADGIVTEGRSELDRSMLTGETLPEAVGPGDTAHAGMVNLTGDLRLRVTGLGEDTLLRRIARLVEAAELARGGYASLADRAARAYAPLVNVLGIGALLYWGLSTGDWRLAFTIAAAVMIVTCPCGLGLAVPAVQAAASARLFRRGVLLKDGTALEKLARVDAVVFDKTGTLTTGDLRLRDPAMFDRESLAVAAGLARGSRHPLAGAIRAAAEDMGVAPADVRAVEEIAGFGLSGLLGGETARLGRAEWIGAEDDAAETTSWLRLGDGAPVPLRFADAPRADARAAVAAFEAGGLDVALLSGDAEGPVRALADGLGIADWRAGATPVGKVDYLRTLRDQGRRPLMVGDGLNDAAALAMAEVSISPASAVDATRAAADIVLTSNRLSDAPAAWTLARAARRRMVENIVFSFAYNVITVPIAITGHVSPLIAAIAMSGSSLAVTLNALRLGREDPR</sequence>
<feature type="transmembrane region" description="Helical" evidence="15">
    <location>
        <begin position="709"/>
        <end position="728"/>
    </location>
</feature>
<dbReference type="InterPro" id="IPR036412">
    <property type="entry name" value="HAD-like_sf"/>
</dbReference>
<evidence type="ECO:0000256" key="4">
    <source>
        <dbReference type="ARBA" id="ARBA00022475"/>
    </source>
</evidence>
<feature type="transmembrane region" description="Helical" evidence="15">
    <location>
        <begin position="367"/>
        <end position="385"/>
    </location>
</feature>
<dbReference type="SUPFAM" id="SSF81653">
    <property type="entry name" value="Calcium ATPase, transduction domain A"/>
    <property type="match status" value="1"/>
</dbReference>
<feature type="transmembrane region" description="Helical" evidence="15">
    <location>
        <begin position="391"/>
        <end position="416"/>
    </location>
</feature>
<dbReference type="SUPFAM" id="SSF81665">
    <property type="entry name" value="Calcium ATPase, transmembrane domain M"/>
    <property type="match status" value="1"/>
</dbReference>
<feature type="transmembrane region" description="Helical" evidence="15">
    <location>
        <begin position="684"/>
        <end position="703"/>
    </location>
</feature>